<organism evidence="1 2">
    <name type="scientific">Clitoria ternatea</name>
    <name type="common">Butterfly pea</name>
    <dbReference type="NCBI Taxonomy" id="43366"/>
    <lineage>
        <taxon>Eukaryota</taxon>
        <taxon>Viridiplantae</taxon>
        <taxon>Streptophyta</taxon>
        <taxon>Embryophyta</taxon>
        <taxon>Tracheophyta</taxon>
        <taxon>Spermatophyta</taxon>
        <taxon>Magnoliopsida</taxon>
        <taxon>eudicotyledons</taxon>
        <taxon>Gunneridae</taxon>
        <taxon>Pentapetalae</taxon>
        <taxon>rosids</taxon>
        <taxon>fabids</taxon>
        <taxon>Fabales</taxon>
        <taxon>Fabaceae</taxon>
        <taxon>Papilionoideae</taxon>
        <taxon>50 kb inversion clade</taxon>
        <taxon>NPAAA clade</taxon>
        <taxon>indigoferoid/millettioid clade</taxon>
        <taxon>Phaseoleae</taxon>
        <taxon>Clitoria</taxon>
    </lineage>
</organism>
<name>A0AAN9P4L6_CLITE</name>
<sequence length="68" mass="7173">MVGVAVAMMNTCPITKASDSRSDAVILTSDDDQKPSPLSLSSSCIPFPVSFPSLLLPQTLSGIHGFRH</sequence>
<comment type="caution">
    <text evidence="1">The sequence shown here is derived from an EMBL/GenBank/DDBJ whole genome shotgun (WGS) entry which is preliminary data.</text>
</comment>
<protein>
    <submittedName>
        <fullName evidence="1">Uncharacterized protein</fullName>
    </submittedName>
</protein>
<dbReference type="Proteomes" id="UP001359559">
    <property type="component" value="Unassembled WGS sequence"/>
</dbReference>
<keyword evidence="2" id="KW-1185">Reference proteome</keyword>
<dbReference type="AlphaFoldDB" id="A0AAN9P4L6"/>
<reference evidence="1 2" key="1">
    <citation type="submission" date="2024-01" db="EMBL/GenBank/DDBJ databases">
        <title>The genomes of 5 underutilized Papilionoideae crops provide insights into root nodulation and disease resistance.</title>
        <authorList>
            <person name="Yuan L."/>
        </authorList>
    </citation>
    <scope>NUCLEOTIDE SEQUENCE [LARGE SCALE GENOMIC DNA]</scope>
    <source>
        <strain evidence="1">LY-2023</strain>
        <tissue evidence="1">Leaf</tissue>
    </source>
</reference>
<accession>A0AAN9P4L6</accession>
<evidence type="ECO:0000313" key="2">
    <source>
        <dbReference type="Proteomes" id="UP001359559"/>
    </source>
</evidence>
<dbReference type="EMBL" id="JAYKXN010000005">
    <property type="protein sequence ID" value="KAK7285350.1"/>
    <property type="molecule type" value="Genomic_DNA"/>
</dbReference>
<proteinExistence type="predicted"/>
<evidence type="ECO:0000313" key="1">
    <source>
        <dbReference type="EMBL" id="KAK7285350.1"/>
    </source>
</evidence>
<gene>
    <name evidence="1" type="ORF">RJT34_20119</name>
</gene>